<keyword evidence="2 3" id="KW-0802">TPR repeat</keyword>
<dbReference type="eggNOG" id="COG4976">
    <property type="taxonomic scope" value="Bacteria"/>
</dbReference>
<dbReference type="OrthoDB" id="9809392at2"/>
<dbReference type="PANTHER" id="PTHR44858:SF1">
    <property type="entry name" value="UDP-N-ACETYLGLUCOSAMINE--PEPTIDE N-ACETYLGLUCOSAMINYLTRANSFERASE SPINDLY-RELATED"/>
    <property type="match status" value="1"/>
</dbReference>
<dbReference type="SMART" id="SM00028">
    <property type="entry name" value="TPR"/>
    <property type="match status" value="5"/>
</dbReference>
<dbReference type="Pfam" id="PF08241">
    <property type="entry name" value="Methyltransf_11"/>
    <property type="match status" value="1"/>
</dbReference>
<dbReference type="InterPro" id="IPR013216">
    <property type="entry name" value="Methyltransf_11"/>
</dbReference>
<evidence type="ECO:0000313" key="6">
    <source>
        <dbReference type="Proteomes" id="UP000000329"/>
    </source>
</evidence>
<evidence type="ECO:0000256" key="1">
    <source>
        <dbReference type="ARBA" id="ARBA00022737"/>
    </source>
</evidence>
<dbReference type="RefSeq" id="WP_013233757.1">
    <property type="nucleotide sequence ID" value="NC_014323.1"/>
</dbReference>
<evidence type="ECO:0000313" key="5">
    <source>
        <dbReference type="EMBL" id="ADJ63259.1"/>
    </source>
</evidence>
<sequence>MSLPSPPTQDPARAGAHYEALLRQAIDAHMAGRLDQACAIYEAVLEADPIHPLALHYYGIWLHQDGQHDEALDKLELASALEPDNADWHNDRGNVLFALQQPALAEQAYADALALRPDDHTIWNNLGAVLLQQDKRPDAISAFERALQIDPDFLPSLLHLGGIHEAAGDKMQASHYQCRAYVLPPLEGKSWEMLGISFYFLGRLPEAAEAYRAWLREEPDNPIAAHMLAACSQADVPPRASDRYIESHFDRYAETFEANLLQSLGYRGPRLIAEGLALIAPPAHQFAAIDIGCGTGLCGGQVAPYSHHLVGVDLAGKMLEKAAATGHYARLEKAEIGHYLATHPQSCDLVTAADTMIYFGDLAPVMQAVALALRSGGHFVFTVEALTGADVAPQGHALHASGRYRHGRDYVRGLLQAHGFTLLHDSDQILREEVRQPVAGMLFVARRA</sequence>
<dbReference type="Proteomes" id="UP000000329">
    <property type="component" value="Chromosome"/>
</dbReference>
<keyword evidence="1" id="KW-0677">Repeat</keyword>
<organism evidence="5 6">
    <name type="scientific">Herbaspirillum seropedicae (strain SmR1)</name>
    <dbReference type="NCBI Taxonomy" id="757424"/>
    <lineage>
        <taxon>Bacteria</taxon>
        <taxon>Pseudomonadati</taxon>
        <taxon>Pseudomonadota</taxon>
        <taxon>Betaproteobacteria</taxon>
        <taxon>Burkholderiales</taxon>
        <taxon>Oxalobacteraceae</taxon>
        <taxon>Herbaspirillum</taxon>
    </lineage>
</organism>
<dbReference type="eggNOG" id="COG0457">
    <property type="taxonomic scope" value="Bacteria"/>
</dbReference>
<gene>
    <name evidence="5" type="ordered locus">Hsero_1746</name>
</gene>
<dbReference type="PROSITE" id="PS50005">
    <property type="entry name" value="TPR"/>
    <property type="match status" value="2"/>
</dbReference>
<dbReference type="HOGENOM" id="CLU_034833_1_0_4"/>
<keyword evidence="5" id="KW-0489">Methyltransferase</keyword>
<dbReference type="SUPFAM" id="SSF48452">
    <property type="entry name" value="TPR-like"/>
    <property type="match status" value="2"/>
</dbReference>
<dbReference type="AlphaFoldDB" id="D8IQZ8"/>
<dbReference type="STRING" id="757424.Hsero_1746"/>
<dbReference type="CDD" id="cd02440">
    <property type="entry name" value="AdoMet_MTases"/>
    <property type="match status" value="1"/>
</dbReference>
<dbReference type="GO" id="GO:0008757">
    <property type="term" value="F:S-adenosylmethionine-dependent methyltransferase activity"/>
    <property type="evidence" value="ECO:0007669"/>
    <property type="project" value="InterPro"/>
</dbReference>
<evidence type="ECO:0000256" key="2">
    <source>
        <dbReference type="ARBA" id="ARBA00022803"/>
    </source>
</evidence>
<evidence type="ECO:0000259" key="4">
    <source>
        <dbReference type="Pfam" id="PF08241"/>
    </source>
</evidence>
<dbReference type="SUPFAM" id="SSF53335">
    <property type="entry name" value="S-adenosyl-L-methionine-dependent methyltransferases"/>
    <property type="match status" value="1"/>
</dbReference>
<feature type="domain" description="Methyltransferase type 11" evidence="4">
    <location>
        <begin position="289"/>
        <end position="381"/>
    </location>
</feature>
<feature type="repeat" description="TPR" evidence="3">
    <location>
        <begin position="188"/>
        <end position="221"/>
    </location>
</feature>
<dbReference type="InterPro" id="IPR029063">
    <property type="entry name" value="SAM-dependent_MTases_sf"/>
</dbReference>
<dbReference type="PANTHER" id="PTHR44858">
    <property type="entry name" value="TETRATRICOPEPTIDE REPEAT PROTEIN 6"/>
    <property type="match status" value="1"/>
</dbReference>
<protein>
    <submittedName>
        <fullName evidence="5">Methyltransferase (Contains TPR repeat) protein</fullName>
    </submittedName>
</protein>
<proteinExistence type="predicted"/>
<dbReference type="InterPro" id="IPR011990">
    <property type="entry name" value="TPR-like_helical_dom_sf"/>
</dbReference>
<dbReference type="PROSITE" id="PS50293">
    <property type="entry name" value="TPR_REGION"/>
    <property type="match status" value="1"/>
</dbReference>
<evidence type="ECO:0000256" key="3">
    <source>
        <dbReference type="PROSITE-ProRule" id="PRU00339"/>
    </source>
</evidence>
<dbReference type="Gene3D" id="1.25.40.10">
    <property type="entry name" value="Tetratricopeptide repeat domain"/>
    <property type="match status" value="1"/>
</dbReference>
<name>D8IQZ8_HERSS</name>
<dbReference type="InterPro" id="IPR019734">
    <property type="entry name" value="TPR_rpt"/>
</dbReference>
<keyword evidence="5" id="KW-0808">Transferase</keyword>
<dbReference type="InterPro" id="IPR050498">
    <property type="entry name" value="Ycf3"/>
</dbReference>
<dbReference type="GO" id="GO:0032259">
    <property type="term" value="P:methylation"/>
    <property type="evidence" value="ECO:0007669"/>
    <property type="project" value="UniProtKB-KW"/>
</dbReference>
<dbReference type="Gene3D" id="3.40.50.150">
    <property type="entry name" value="Vaccinia Virus protein VP39"/>
    <property type="match status" value="1"/>
</dbReference>
<feature type="repeat" description="TPR" evidence="3">
    <location>
        <begin position="120"/>
        <end position="153"/>
    </location>
</feature>
<accession>D8IQZ8</accession>
<dbReference type="KEGG" id="hse:Hsero_1746"/>
<keyword evidence="6" id="KW-1185">Reference proteome</keyword>
<dbReference type="EMBL" id="CP002039">
    <property type="protein sequence ID" value="ADJ63259.1"/>
    <property type="molecule type" value="Genomic_DNA"/>
</dbReference>
<dbReference type="GeneID" id="29392039"/>
<reference evidence="5 6" key="1">
    <citation type="submission" date="2010-04" db="EMBL/GenBank/DDBJ databases">
        <title>The genome of Herbaspirillum seropedicae SmR1, an endophytic, nitrogen-fixing, plant-growth promoting beta-Proteobacteria.</title>
        <authorList>
            <person name="Pedrosa F.O."/>
            <person name="Monteiro R.A."/>
            <person name="Wassem R."/>
            <person name="Cruz L.M."/>
            <person name="Ayub R.A."/>
            <person name="Colauto N.B."/>
            <person name="Fernandez M.A."/>
            <person name="Fungaro M.H.P."/>
            <person name="Grisard E.C."/>
            <person name="Hungria M."/>
            <person name="Madeira H.M.F."/>
            <person name="Nodari R.O."/>
            <person name="Osaku C.A."/>
            <person name="Petzl-Erler M.L."/>
            <person name="Terenzi H."/>
            <person name="Vieira L.G.E."/>
            <person name="Almeida M.I.M."/>
            <person name="Alves L.R."/>
            <person name="Arantes O.M.N."/>
            <person name="Balsanelli E."/>
            <person name="Barcellos F.G."/>
            <person name="Baura V.A."/>
            <person name="Binde D.R."/>
            <person name="Campo R.J."/>
            <person name="Chubatsu L.S."/>
            <person name="Chueire L.M.O."/>
            <person name="Ciferri R.R."/>
            <person name="Correa L.C."/>
            <person name="da Conceicao Silva J.L."/>
            <person name="Dabul A.N.G."/>
            <person name="Dambros B.P."/>
            <person name="Faoro H."/>
            <person name="Favetti A."/>
            <person name="Friedermann G."/>
            <person name="Furlaneto M.C."/>
            <person name="Gasques L.S."/>
            <person name="Gimenes C.C.T."/>
            <person name="Gioppo N.M.R."/>
            <person name="Glienke-Blanco C."/>
            <person name="Godoy L.P."/>
            <person name="Guerra M.P."/>
            <person name="Karp S."/>
            <person name="Kava-Cordeiro V."/>
            <person name="Margarido V.P."/>
            <person name="Mathioni S.M."/>
            <person name="Menck-Soares M.A."/>
            <person name="Murace N.K."/>
            <person name="Nicolas M.F."/>
            <person name="Oliveira C.E.C."/>
            <person name="Pagnan N.A.B."/>
            <person name="Pamphile J.A."/>
            <person name="Patussi E.V."/>
            <person name="Pereira L.F.P."/>
            <person name="Pereira-Ferrari L."/>
            <person name="Pinto F.G.S."/>
            <person name="Precoma C."/>
            <person name="Prioli A.J."/>
            <person name="Prioli S.M.A.P."/>
            <person name="Raittz R.T."/>
            <person name="Ramos H.J.O."/>
            <person name="Ribeiro E.M.S.F."/>
            <person name="Rigo L.U."/>
            <person name="Rocha C.L.M.S.C."/>
            <person name="Rocha S.N."/>
            <person name="Santos K."/>
            <person name="Satori D."/>
            <person name="Silva A.G."/>
            <person name="Simao R.C.G."/>
            <person name="Soares M.A.M."/>
            <person name="Souza E.M."/>
            <person name="Steffens M.B.R."/>
            <person name="Steindel M."/>
            <person name="Tadra-Sfeir M.Z."/>
            <person name="Takahashi E.K."/>
            <person name="Torres R.A."/>
            <person name="Valle J.S."/>
            <person name="Vernal J.I."/>
            <person name="Vilas-Boas L.A."/>
            <person name="Watanabe M.A.E."/>
            <person name="Weiss V.A."/>
            <person name="Yates M.A."/>
            <person name="Souza E.M."/>
        </authorList>
    </citation>
    <scope>NUCLEOTIDE SEQUENCE [LARGE SCALE GENOMIC DNA]</scope>
    <source>
        <strain evidence="5 6">SmR1</strain>
    </source>
</reference>
<dbReference type="Pfam" id="PF13432">
    <property type="entry name" value="TPR_16"/>
    <property type="match status" value="3"/>
</dbReference>